<dbReference type="KEGG" id="dac:Daci_2582"/>
<reference evidence="1" key="3">
    <citation type="submission" date="2007-11" db="EMBL/GenBank/DDBJ databases">
        <authorList>
            <consortium name="US DOE Joint Genome Institute"/>
            <person name="Copeland A."/>
            <person name="Lucas S."/>
            <person name="Lapidus A."/>
            <person name="Barry K."/>
            <person name="Glavina del Rio T."/>
            <person name="Dalin E."/>
            <person name="Tice H."/>
            <person name="Pitluck S."/>
            <person name="Lowry S."/>
            <person name="Clum A."/>
            <person name="Schmutz J."/>
            <person name="Larimer F."/>
            <person name="Land M."/>
            <person name="Hauser L."/>
            <person name="Kyrpides N."/>
            <person name="Kim E."/>
            <person name="Schleheck D."/>
            <person name="Richardson P."/>
        </authorList>
    </citation>
    <scope>NUCLEOTIDE SEQUENCE</scope>
    <source>
        <strain evidence="1">SPH-1</strain>
    </source>
</reference>
<evidence type="ECO:0000313" key="1">
    <source>
        <dbReference type="EMBL" id="ABX35220.1"/>
    </source>
</evidence>
<dbReference type="eggNOG" id="ENOG502ZGNR">
    <property type="taxonomic scope" value="Bacteria"/>
</dbReference>
<keyword evidence="3" id="KW-1185">Reference proteome</keyword>
<accession>A9C1N5</accession>
<dbReference type="KEGG" id="dac:Daci_2616"/>
<evidence type="ECO:0000313" key="3">
    <source>
        <dbReference type="Proteomes" id="UP000000784"/>
    </source>
</evidence>
<reference evidence="3" key="2">
    <citation type="submission" date="2007-11" db="EMBL/GenBank/DDBJ databases">
        <title>Complete sequence of Delftia acidovorans DSM 14801 / SPH-1.</title>
        <authorList>
            <person name="Copeland A."/>
            <person name="Lucas S."/>
            <person name="Lapidus A."/>
            <person name="Barry K."/>
            <person name="Glavina del Rio T."/>
            <person name="Dalin E."/>
            <person name="Tice H."/>
            <person name="Pitluck S."/>
            <person name="Lowry S."/>
            <person name="Clum A."/>
            <person name="Schmutz J."/>
            <person name="Larimer F."/>
            <person name="Land M."/>
            <person name="Hauser L."/>
            <person name="Kyrpides N."/>
            <person name="Kim E."/>
            <person name="Schleheck D."/>
            <person name="Richardson P."/>
        </authorList>
    </citation>
    <scope>NUCLEOTIDE SEQUENCE [LARGE SCALE GENOMIC DNA]</scope>
    <source>
        <strain evidence="3">DSM 14801 / SPH-1</strain>
    </source>
</reference>
<reference evidence="1 3" key="1">
    <citation type="journal article" date="2004" name="Appl. Environ. Microbiol.">
        <title>Mineralization of individual congeners of linear alkylbenzenesulfonate by defined pairs of heterotrophic bacteria.</title>
        <authorList>
            <person name="Schleheck D."/>
            <person name="Knepper T.P."/>
            <person name="Fischer K."/>
            <person name="Cook A.M."/>
        </authorList>
    </citation>
    <scope>NUCLEOTIDE SEQUENCE [LARGE SCALE GENOMIC DNA]</scope>
    <source>
        <strain evidence="3">DSM 14801 / SPH-1</strain>
        <strain evidence="1">SPH-1</strain>
    </source>
</reference>
<dbReference type="AlphaFoldDB" id="A9C1N5"/>
<evidence type="ECO:0000313" key="2">
    <source>
        <dbReference type="EMBL" id="ABX35254.1"/>
    </source>
</evidence>
<gene>
    <name evidence="1" type="ordered locus">Daci_2582</name>
    <name evidence="2" type="ordered locus">Daci_2616</name>
</gene>
<proteinExistence type="predicted"/>
<dbReference type="RefSeq" id="WP_012204499.1">
    <property type="nucleotide sequence ID" value="NC_010002.1"/>
</dbReference>
<dbReference type="EMBL" id="CP000884">
    <property type="protein sequence ID" value="ABX35254.1"/>
    <property type="molecule type" value="Genomic_DNA"/>
</dbReference>
<dbReference type="STRING" id="398578.Daci_2582"/>
<dbReference type="GeneID" id="24116570"/>
<dbReference type="Proteomes" id="UP000000784">
    <property type="component" value="Chromosome"/>
</dbReference>
<dbReference type="HOGENOM" id="CLU_1701384_0_0_4"/>
<sequence>MKALRDALTLKRPGQTMKLGDLRLSDLMRLLRADDAPAPEYRPEDPPALPEAYQRLSVQDCRIRLRELQREAAQRCANGRCGSAESREWAGLASHYRMALVLLAGIDGEIEELALRDWREMPPPERDAIRRQIRALRSCLLPLRALALRT</sequence>
<dbReference type="EMBL" id="CP000884">
    <property type="protein sequence ID" value="ABX35220.1"/>
    <property type="molecule type" value="Genomic_DNA"/>
</dbReference>
<name>A9C1N5_DELAS</name>
<organism evidence="1 3">
    <name type="scientific">Delftia acidovorans (strain DSM 14801 / SPH-1)</name>
    <dbReference type="NCBI Taxonomy" id="398578"/>
    <lineage>
        <taxon>Bacteria</taxon>
        <taxon>Pseudomonadati</taxon>
        <taxon>Pseudomonadota</taxon>
        <taxon>Betaproteobacteria</taxon>
        <taxon>Burkholderiales</taxon>
        <taxon>Comamonadaceae</taxon>
        <taxon>Delftia</taxon>
    </lineage>
</organism>
<protein>
    <submittedName>
        <fullName evidence="1">Uncharacterized protein</fullName>
    </submittedName>
</protein>